<dbReference type="GO" id="GO:1902208">
    <property type="term" value="P:regulation of bacterial-type flagellum assembly"/>
    <property type="evidence" value="ECO:0007669"/>
    <property type="project" value="InterPro"/>
</dbReference>
<reference evidence="10 11" key="2">
    <citation type="submission" date="2017-08" db="EMBL/GenBank/DDBJ databases">
        <title>WGS of novel Burkholderia cepaca complex species.</title>
        <authorList>
            <person name="Lipuma J."/>
            <person name="Spilker T."/>
        </authorList>
    </citation>
    <scope>NUCLEOTIDE SEQUENCE [LARGE SCALE GENOMIC DNA]</scope>
    <source>
        <strain evidence="10 11">AU17325</strain>
    </source>
</reference>
<keyword evidence="3" id="KW-1005">Bacterial flagellum biogenesis</keyword>
<gene>
    <name evidence="10" type="ORF">CFB84_41975</name>
</gene>
<dbReference type="OrthoDB" id="8781641at2"/>
<organism evidence="10 11">
    <name type="scientific">Burkholderia aenigmatica</name>
    <dbReference type="NCBI Taxonomy" id="2015348"/>
    <lineage>
        <taxon>Bacteria</taxon>
        <taxon>Pseudomonadati</taxon>
        <taxon>Pseudomonadota</taxon>
        <taxon>Betaproteobacteria</taxon>
        <taxon>Burkholderiales</taxon>
        <taxon>Burkholderiaceae</taxon>
        <taxon>Burkholderia</taxon>
        <taxon>Burkholderia cepacia complex</taxon>
    </lineage>
</organism>
<evidence type="ECO:0000256" key="6">
    <source>
        <dbReference type="ARBA" id="ARBA00023125"/>
    </source>
</evidence>
<keyword evidence="1" id="KW-0963">Cytoplasm</keyword>
<keyword evidence="9" id="KW-1133">Transmembrane helix</keyword>
<dbReference type="AlphaFoldDB" id="A0A228HPK3"/>
<evidence type="ECO:0000313" key="11">
    <source>
        <dbReference type="Proteomes" id="UP000214600"/>
    </source>
</evidence>
<feature type="transmembrane region" description="Helical" evidence="9">
    <location>
        <begin position="134"/>
        <end position="156"/>
    </location>
</feature>
<proteinExistence type="predicted"/>
<keyword evidence="4" id="KW-0862">Zinc</keyword>
<keyword evidence="8" id="KW-0804">Transcription</keyword>
<evidence type="ECO:0000256" key="7">
    <source>
        <dbReference type="ARBA" id="ARBA00023159"/>
    </source>
</evidence>
<dbReference type="GO" id="GO:0046872">
    <property type="term" value="F:metal ion binding"/>
    <property type="evidence" value="ECO:0007669"/>
    <property type="project" value="UniProtKB-KW"/>
</dbReference>
<dbReference type="GO" id="GO:0044781">
    <property type="term" value="P:bacterial-type flagellum organization"/>
    <property type="evidence" value="ECO:0007669"/>
    <property type="project" value="UniProtKB-KW"/>
</dbReference>
<dbReference type="InterPro" id="IPR007944">
    <property type="entry name" value="FlhC"/>
</dbReference>
<dbReference type="GO" id="GO:0045893">
    <property type="term" value="P:positive regulation of DNA-templated transcription"/>
    <property type="evidence" value="ECO:0007669"/>
    <property type="project" value="InterPro"/>
</dbReference>
<evidence type="ECO:0000256" key="5">
    <source>
        <dbReference type="ARBA" id="ARBA00023015"/>
    </source>
</evidence>
<name>A0A228HPK3_9BURK</name>
<comment type="caution">
    <text evidence="10">The sequence shown here is derived from an EMBL/GenBank/DDBJ whole genome shotgun (WGS) entry which is preliminary data.</text>
</comment>
<evidence type="ECO:0000313" key="10">
    <source>
        <dbReference type="EMBL" id="OXI31842.1"/>
    </source>
</evidence>
<evidence type="ECO:0000256" key="8">
    <source>
        <dbReference type="ARBA" id="ARBA00023163"/>
    </source>
</evidence>
<accession>A0A228HPK3</accession>
<evidence type="ECO:0000256" key="2">
    <source>
        <dbReference type="ARBA" id="ARBA00022723"/>
    </source>
</evidence>
<keyword evidence="7" id="KW-0010">Activator</keyword>
<keyword evidence="2" id="KW-0479">Metal-binding</keyword>
<keyword evidence="6" id="KW-0238">DNA-binding</keyword>
<dbReference type="EMBL" id="NKFA01000043">
    <property type="protein sequence ID" value="OXI31842.1"/>
    <property type="molecule type" value="Genomic_DNA"/>
</dbReference>
<evidence type="ECO:0000256" key="3">
    <source>
        <dbReference type="ARBA" id="ARBA00022795"/>
    </source>
</evidence>
<keyword evidence="9" id="KW-0472">Membrane</keyword>
<keyword evidence="9" id="KW-0812">Transmembrane</keyword>
<dbReference type="Pfam" id="PF05280">
    <property type="entry name" value="FlhC"/>
    <property type="match status" value="1"/>
</dbReference>
<evidence type="ECO:0000256" key="4">
    <source>
        <dbReference type="ARBA" id="ARBA00022833"/>
    </source>
</evidence>
<keyword evidence="5" id="KW-0805">Transcription regulation</keyword>
<dbReference type="SUPFAM" id="SSF160930">
    <property type="entry name" value="FlhC-like"/>
    <property type="match status" value="1"/>
</dbReference>
<dbReference type="GO" id="GO:0003677">
    <property type="term" value="F:DNA binding"/>
    <property type="evidence" value="ECO:0007669"/>
    <property type="project" value="UniProtKB-KW"/>
</dbReference>
<dbReference type="RefSeq" id="WP_059889222.1">
    <property type="nucleotide sequence ID" value="NZ_CP091649.1"/>
</dbReference>
<reference evidence="11" key="1">
    <citation type="submission" date="2017-06" db="EMBL/GenBank/DDBJ databases">
        <authorList>
            <person name="LiPuma J."/>
            <person name="Spilker T."/>
        </authorList>
    </citation>
    <scope>NUCLEOTIDE SEQUENCE [LARGE SCALE GENOMIC DNA]</scope>
    <source>
        <strain evidence="11">AU17325</strain>
    </source>
</reference>
<sequence length="400" mass="45835">MEKKNARETYRSVERLYVPQWLTERIQVTNFDLVDHMKWLLQKDGRFNEILAVERKEIEHFKHNESSLRNLLHTPFLMVAPTLQTVEDWRCFIDETATTVAVDELRRKLPELDALSTYSVQQHNRMFLDLVTSVIHMSVLAAPLLGITTEVAAYLVSVPTYKLRLALGRMRGLPLFRWRFNAPTFWYQFTASTLTDEMVAHLIMETSPIRVGELPSKAGWSELRLPRERNETYAYAMMAYGCRASTAAALFRLNQNAMRQRYFEMHGVSSPCGNVPTSLTWFVETPHNRLHATFYTWLYRAALAAGGNAPEALIATNDIYQQLFGGKPDISADRGCNLTRSMAADSRLTIAPCRTCRTHYVVSNNDAKIEMHQSFDCPACNRQLGEKKRHARARALHGKS</sequence>
<evidence type="ECO:0000256" key="9">
    <source>
        <dbReference type="SAM" id="Phobius"/>
    </source>
</evidence>
<evidence type="ECO:0008006" key="12">
    <source>
        <dbReference type="Google" id="ProtNLM"/>
    </source>
</evidence>
<dbReference type="Proteomes" id="UP000214600">
    <property type="component" value="Unassembled WGS sequence"/>
</dbReference>
<protein>
    <recommendedName>
        <fullName evidence="12">Transcriptional activator FlhC</fullName>
    </recommendedName>
</protein>
<evidence type="ECO:0000256" key="1">
    <source>
        <dbReference type="ARBA" id="ARBA00022490"/>
    </source>
</evidence>